<evidence type="ECO:0000256" key="1">
    <source>
        <dbReference type="SAM" id="SignalP"/>
    </source>
</evidence>
<dbReference type="Proteomes" id="UP001218218">
    <property type="component" value="Unassembled WGS sequence"/>
</dbReference>
<dbReference type="InterPro" id="IPR011329">
    <property type="entry name" value="Killer_tox_Kp4/SMK"/>
</dbReference>
<gene>
    <name evidence="3" type="ORF">DFH08DRAFT_365023</name>
</gene>
<dbReference type="AlphaFoldDB" id="A0AAD7AK51"/>
<accession>A0AAD7AK51</accession>
<evidence type="ECO:0000313" key="3">
    <source>
        <dbReference type="EMBL" id="KAJ7361069.1"/>
    </source>
</evidence>
<dbReference type="Gene3D" id="3.30.430.10">
    <property type="entry name" value="Killer Toxin P4, subunit A"/>
    <property type="match status" value="1"/>
</dbReference>
<keyword evidence="4" id="KW-1185">Reference proteome</keyword>
<sequence>MRPFGRIMISMAAAAMVPRSTAVAVDAKNVSPGALGINCEGSMKCHGQPGDTAALLVQYINDIEPGRYYSNGQHIACRGNICAFLQGVQGLMPVEGIKNVAHLIVEHKCTVCGSVPTGPDNDDRYGQLTFNFVENA</sequence>
<dbReference type="InterPro" id="IPR015131">
    <property type="entry name" value="Killer_tox_Kp4"/>
</dbReference>
<dbReference type="EMBL" id="JARIHO010000005">
    <property type="protein sequence ID" value="KAJ7361069.1"/>
    <property type="molecule type" value="Genomic_DNA"/>
</dbReference>
<evidence type="ECO:0000313" key="4">
    <source>
        <dbReference type="Proteomes" id="UP001218218"/>
    </source>
</evidence>
<evidence type="ECO:0000259" key="2">
    <source>
        <dbReference type="Pfam" id="PF09044"/>
    </source>
</evidence>
<feature type="chain" id="PRO_5042140685" evidence="1">
    <location>
        <begin position="23"/>
        <end position="136"/>
    </location>
</feature>
<protein>
    <submittedName>
        <fullName evidence="3">Kp4-domain-containing protein</fullName>
    </submittedName>
</protein>
<dbReference type="GO" id="GO:0005576">
    <property type="term" value="C:extracellular region"/>
    <property type="evidence" value="ECO:0007669"/>
    <property type="project" value="InterPro"/>
</dbReference>
<proteinExistence type="predicted"/>
<organism evidence="3 4">
    <name type="scientific">Mycena albidolilacea</name>
    <dbReference type="NCBI Taxonomy" id="1033008"/>
    <lineage>
        <taxon>Eukaryota</taxon>
        <taxon>Fungi</taxon>
        <taxon>Dikarya</taxon>
        <taxon>Basidiomycota</taxon>
        <taxon>Agaricomycotina</taxon>
        <taxon>Agaricomycetes</taxon>
        <taxon>Agaricomycetidae</taxon>
        <taxon>Agaricales</taxon>
        <taxon>Marasmiineae</taxon>
        <taxon>Mycenaceae</taxon>
        <taxon>Mycena</taxon>
    </lineage>
</organism>
<feature type="signal peptide" evidence="1">
    <location>
        <begin position="1"/>
        <end position="22"/>
    </location>
</feature>
<keyword evidence="1" id="KW-0732">Signal</keyword>
<name>A0AAD7AK51_9AGAR</name>
<dbReference type="Pfam" id="PF09044">
    <property type="entry name" value="Kp4"/>
    <property type="match status" value="1"/>
</dbReference>
<feature type="domain" description="Killer toxin Kp4" evidence="2">
    <location>
        <begin position="31"/>
        <end position="134"/>
    </location>
</feature>
<comment type="caution">
    <text evidence="3">The sequence shown here is derived from an EMBL/GenBank/DDBJ whole genome shotgun (WGS) entry which is preliminary data.</text>
</comment>
<dbReference type="SUPFAM" id="SSF55221">
    <property type="entry name" value="Yeast killer toxins"/>
    <property type="match status" value="1"/>
</dbReference>
<reference evidence="3" key="1">
    <citation type="submission" date="2023-03" db="EMBL/GenBank/DDBJ databases">
        <title>Massive genome expansion in bonnet fungi (Mycena s.s.) driven by repeated elements and novel gene families across ecological guilds.</title>
        <authorList>
            <consortium name="Lawrence Berkeley National Laboratory"/>
            <person name="Harder C.B."/>
            <person name="Miyauchi S."/>
            <person name="Viragh M."/>
            <person name="Kuo A."/>
            <person name="Thoen E."/>
            <person name="Andreopoulos B."/>
            <person name="Lu D."/>
            <person name="Skrede I."/>
            <person name="Drula E."/>
            <person name="Henrissat B."/>
            <person name="Morin E."/>
            <person name="Kohler A."/>
            <person name="Barry K."/>
            <person name="LaButti K."/>
            <person name="Morin E."/>
            <person name="Salamov A."/>
            <person name="Lipzen A."/>
            <person name="Mereny Z."/>
            <person name="Hegedus B."/>
            <person name="Baldrian P."/>
            <person name="Stursova M."/>
            <person name="Weitz H."/>
            <person name="Taylor A."/>
            <person name="Grigoriev I.V."/>
            <person name="Nagy L.G."/>
            <person name="Martin F."/>
            <person name="Kauserud H."/>
        </authorList>
    </citation>
    <scope>NUCLEOTIDE SEQUENCE</scope>
    <source>
        <strain evidence="3">CBHHK002</strain>
    </source>
</reference>